<dbReference type="Gene3D" id="2.170.270.10">
    <property type="entry name" value="SET domain"/>
    <property type="match status" value="1"/>
</dbReference>
<evidence type="ECO:0000313" key="3">
    <source>
        <dbReference type="Proteomes" id="UP000664859"/>
    </source>
</evidence>
<protein>
    <recommendedName>
        <fullName evidence="1">SET domain-containing protein</fullName>
    </recommendedName>
</protein>
<evidence type="ECO:0000313" key="2">
    <source>
        <dbReference type="EMBL" id="KAG5179726.1"/>
    </source>
</evidence>
<proteinExistence type="predicted"/>
<evidence type="ECO:0000259" key="1">
    <source>
        <dbReference type="PROSITE" id="PS50280"/>
    </source>
</evidence>
<dbReference type="SUPFAM" id="SSF82199">
    <property type="entry name" value="SET domain"/>
    <property type="match status" value="1"/>
</dbReference>
<sequence length="141" mass="15321">MACRLASSVCHNVALEIGGSTASGTWLGPYSGEVLSEEELDERYPPGVRSEYVFEAGGGVYIDARDAALSSWHRYMNHSRRGFNVHVGAIVEPPPFSERPMPQVQLRTVAAISPGQELLLNYGDSYWDPDDAVMDDFGAAG</sequence>
<dbReference type="Pfam" id="PF00856">
    <property type="entry name" value="SET"/>
    <property type="match status" value="1"/>
</dbReference>
<feature type="domain" description="SET" evidence="1">
    <location>
        <begin position="13"/>
        <end position="123"/>
    </location>
</feature>
<keyword evidence="3" id="KW-1185">Reference proteome</keyword>
<dbReference type="OrthoDB" id="308383at2759"/>
<name>A0A836CD68_9STRA</name>
<dbReference type="Proteomes" id="UP000664859">
    <property type="component" value="Unassembled WGS sequence"/>
</dbReference>
<comment type="caution">
    <text evidence="2">The sequence shown here is derived from an EMBL/GenBank/DDBJ whole genome shotgun (WGS) entry which is preliminary data.</text>
</comment>
<gene>
    <name evidence="2" type="ORF">JKP88DRAFT_273556</name>
</gene>
<dbReference type="InterPro" id="IPR046341">
    <property type="entry name" value="SET_dom_sf"/>
</dbReference>
<dbReference type="PROSITE" id="PS50280">
    <property type="entry name" value="SET"/>
    <property type="match status" value="1"/>
</dbReference>
<accession>A0A836CD68</accession>
<organism evidence="2 3">
    <name type="scientific">Tribonema minus</name>
    <dbReference type="NCBI Taxonomy" id="303371"/>
    <lineage>
        <taxon>Eukaryota</taxon>
        <taxon>Sar</taxon>
        <taxon>Stramenopiles</taxon>
        <taxon>Ochrophyta</taxon>
        <taxon>PX clade</taxon>
        <taxon>Xanthophyceae</taxon>
        <taxon>Tribonematales</taxon>
        <taxon>Tribonemataceae</taxon>
        <taxon>Tribonema</taxon>
    </lineage>
</organism>
<reference evidence="2" key="1">
    <citation type="submission" date="2021-02" db="EMBL/GenBank/DDBJ databases">
        <title>First Annotated Genome of the Yellow-green Alga Tribonema minus.</title>
        <authorList>
            <person name="Mahan K.M."/>
        </authorList>
    </citation>
    <scope>NUCLEOTIDE SEQUENCE</scope>
    <source>
        <strain evidence="2">UTEX B ZZ1240</strain>
    </source>
</reference>
<dbReference type="AlphaFoldDB" id="A0A836CD68"/>
<dbReference type="InterPro" id="IPR001214">
    <property type="entry name" value="SET_dom"/>
</dbReference>
<dbReference type="EMBL" id="JAFCMP010000445">
    <property type="protein sequence ID" value="KAG5179726.1"/>
    <property type="molecule type" value="Genomic_DNA"/>
</dbReference>